<accession>A0A916TWA1</accession>
<dbReference type="GO" id="GO:0006313">
    <property type="term" value="P:DNA transposition"/>
    <property type="evidence" value="ECO:0007669"/>
    <property type="project" value="InterPro"/>
</dbReference>
<dbReference type="CDD" id="cd00118">
    <property type="entry name" value="LysM"/>
    <property type="match status" value="1"/>
</dbReference>
<protein>
    <submittedName>
        <fullName evidence="1">Transposase</fullName>
    </submittedName>
</protein>
<reference evidence="1" key="1">
    <citation type="journal article" date="2014" name="Int. J. Syst. Evol. Microbiol.">
        <title>Complete genome sequence of Corynebacterium casei LMG S-19264T (=DSM 44701T), isolated from a smear-ripened cheese.</title>
        <authorList>
            <consortium name="US DOE Joint Genome Institute (JGI-PGF)"/>
            <person name="Walter F."/>
            <person name="Albersmeier A."/>
            <person name="Kalinowski J."/>
            <person name="Ruckert C."/>
        </authorList>
    </citation>
    <scope>NUCLEOTIDE SEQUENCE</scope>
    <source>
        <strain evidence="1">CGMCC 1.15095</strain>
    </source>
</reference>
<dbReference type="EMBL" id="BMHK01000071">
    <property type="protein sequence ID" value="GGC16849.1"/>
    <property type="molecule type" value="Genomic_DNA"/>
</dbReference>
<dbReference type="SUPFAM" id="SSF48295">
    <property type="entry name" value="TrpR-like"/>
    <property type="match status" value="1"/>
</dbReference>
<evidence type="ECO:0000313" key="1">
    <source>
        <dbReference type="EMBL" id="GGC16849.1"/>
    </source>
</evidence>
<dbReference type="NCBIfam" id="NF047595">
    <property type="entry name" value="IS66_ISRel24_TnpA"/>
    <property type="match status" value="1"/>
</dbReference>
<dbReference type="Gene3D" id="1.10.10.10">
    <property type="entry name" value="Winged helix-like DNA-binding domain superfamily/Winged helix DNA-binding domain"/>
    <property type="match status" value="1"/>
</dbReference>
<dbReference type="RefSeq" id="WP_188773288.1">
    <property type="nucleotide sequence ID" value="NZ_BMHK01000071.1"/>
</dbReference>
<comment type="caution">
    <text evidence="1">The sequence shown here is derived from an EMBL/GenBank/DDBJ whole genome shotgun (WGS) entry which is preliminary data.</text>
</comment>
<dbReference type="AlphaFoldDB" id="A0A916TWA1"/>
<organism evidence="1 2">
    <name type="scientific">Novosphingobium endophyticum</name>
    <dbReference type="NCBI Taxonomy" id="1955250"/>
    <lineage>
        <taxon>Bacteria</taxon>
        <taxon>Pseudomonadati</taxon>
        <taxon>Pseudomonadota</taxon>
        <taxon>Alphaproteobacteria</taxon>
        <taxon>Sphingomonadales</taxon>
        <taxon>Sphingomonadaceae</taxon>
        <taxon>Novosphingobium</taxon>
    </lineage>
</organism>
<dbReference type="InterPro" id="IPR010921">
    <property type="entry name" value="Trp_repressor/repl_initiator"/>
</dbReference>
<dbReference type="InterPro" id="IPR036388">
    <property type="entry name" value="WH-like_DNA-bd_sf"/>
</dbReference>
<dbReference type="Proteomes" id="UP000608154">
    <property type="component" value="Unassembled WGS sequence"/>
</dbReference>
<proteinExistence type="predicted"/>
<dbReference type="InterPro" id="IPR018392">
    <property type="entry name" value="LysM"/>
</dbReference>
<reference evidence="1" key="2">
    <citation type="submission" date="2020-09" db="EMBL/GenBank/DDBJ databases">
        <authorList>
            <person name="Sun Q."/>
            <person name="Zhou Y."/>
        </authorList>
    </citation>
    <scope>NUCLEOTIDE SEQUENCE</scope>
    <source>
        <strain evidence="1">CGMCC 1.15095</strain>
    </source>
</reference>
<evidence type="ECO:0000313" key="2">
    <source>
        <dbReference type="Proteomes" id="UP000608154"/>
    </source>
</evidence>
<dbReference type="InterPro" id="IPR002514">
    <property type="entry name" value="Transposase_8"/>
</dbReference>
<gene>
    <name evidence="1" type="ORF">GCM10011494_39660</name>
</gene>
<dbReference type="GO" id="GO:0043565">
    <property type="term" value="F:sequence-specific DNA binding"/>
    <property type="evidence" value="ECO:0007669"/>
    <property type="project" value="InterPro"/>
</dbReference>
<dbReference type="Pfam" id="PF01527">
    <property type="entry name" value="HTH_Tnp_1"/>
    <property type="match status" value="1"/>
</dbReference>
<keyword evidence="2" id="KW-1185">Reference proteome</keyword>
<dbReference type="GO" id="GO:0004803">
    <property type="term" value="F:transposase activity"/>
    <property type="evidence" value="ECO:0007669"/>
    <property type="project" value="InterPro"/>
</dbReference>
<name>A0A916TWA1_9SPHN</name>
<sequence length="123" mass="14100">MEILGRERRRRWTRAEKLEIVAAVGVNGETLSRVAQRYDVTRSQIYQWRHEFKKRGMLPAPPAPTFLQVDIGPPIFKAEPAFEDRIASPSIVELCLRQGRRLRFDSSIEGSTLMHLIRAVEGA</sequence>